<feature type="compositionally biased region" description="Low complexity" evidence="1">
    <location>
        <begin position="222"/>
        <end position="244"/>
    </location>
</feature>
<evidence type="ECO:0000313" key="2">
    <source>
        <dbReference type="EMBL" id="CAD7231325.1"/>
    </source>
</evidence>
<dbReference type="PANTHER" id="PTHR11106">
    <property type="entry name" value="GANGLIOSIDE INDUCED DIFFERENTIATION ASSOCIATED PROTEIN 2-RELATED"/>
    <property type="match status" value="1"/>
</dbReference>
<evidence type="ECO:0000256" key="1">
    <source>
        <dbReference type="SAM" id="MobiDB-lite"/>
    </source>
</evidence>
<gene>
    <name evidence="2" type="ORF">CTOB1V02_LOCUS9173</name>
</gene>
<dbReference type="OrthoDB" id="9421954at2759"/>
<name>A0A7R8ZNM9_9CRUS</name>
<reference evidence="2" key="1">
    <citation type="submission" date="2020-11" db="EMBL/GenBank/DDBJ databases">
        <authorList>
            <person name="Tran Van P."/>
        </authorList>
    </citation>
    <scope>NUCLEOTIDE SEQUENCE</scope>
</reference>
<dbReference type="SMART" id="SM00506">
    <property type="entry name" value="A1pp"/>
    <property type="match status" value="1"/>
</dbReference>
<proteinExistence type="predicted"/>
<sequence>MTPLPSSLPQESDLSSSTSFGVLSERVLPTGVKISVVRSDIAKVEADALVNPSSGNFSLAGGIGSHLRLIGGKVFEREVTRARQSHGDIPVNGAALSKGYNFASPFVIHVYSPHFDPSSQAVSITDLRLTIRNLLDLACDNHFATIAVPSIGSGVNGFPKETAASNILNEMALYFDAKGGSSSVRQVYFVLFDQESITVYLHEIAKLVGTDPNATDASKNISSSTSATSKTTSVTSKTTSVTPKAKTKGRGKRAKIA</sequence>
<dbReference type="Gene3D" id="3.40.220.10">
    <property type="entry name" value="Leucine Aminopeptidase, subunit E, domain 1"/>
    <property type="match status" value="1"/>
</dbReference>
<dbReference type="SUPFAM" id="SSF52949">
    <property type="entry name" value="Macro domain-like"/>
    <property type="match status" value="1"/>
</dbReference>
<dbReference type="InterPro" id="IPR043472">
    <property type="entry name" value="Macro_dom-like"/>
</dbReference>
<dbReference type="Pfam" id="PF01661">
    <property type="entry name" value="Macro"/>
    <property type="match status" value="1"/>
</dbReference>
<feature type="region of interest" description="Disordered" evidence="1">
    <location>
        <begin position="214"/>
        <end position="257"/>
    </location>
</feature>
<organism evidence="2">
    <name type="scientific">Cyprideis torosa</name>
    <dbReference type="NCBI Taxonomy" id="163714"/>
    <lineage>
        <taxon>Eukaryota</taxon>
        <taxon>Metazoa</taxon>
        <taxon>Ecdysozoa</taxon>
        <taxon>Arthropoda</taxon>
        <taxon>Crustacea</taxon>
        <taxon>Oligostraca</taxon>
        <taxon>Ostracoda</taxon>
        <taxon>Podocopa</taxon>
        <taxon>Podocopida</taxon>
        <taxon>Cytherocopina</taxon>
        <taxon>Cytheroidea</taxon>
        <taxon>Cytherideidae</taxon>
        <taxon>Cyprideis</taxon>
    </lineage>
</organism>
<dbReference type="AlphaFoldDB" id="A0A7R8ZNM9"/>
<accession>A0A7R8ZNM9</accession>
<dbReference type="EMBL" id="OB663387">
    <property type="protein sequence ID" value="CAD7231325.1"/>
    <property type="molecule type" value="Genomic_DNA"/>
</dbReference>
<protein>
    <submittedName>
        <fullName evidence="2">Uncharacterized protein</fullName>
    </submittedName>
</protein>
<dbReference type="PROSITE" id="PS51154">
    <property type="entry name" value="MACRO"/>
    <property type="match status" value="1"/>
</dbReference>
<dbReference type="InterPro" id="IPR002589">
    <property type="entry name" value="Macro_dom"/>
</dbReference>
<feature type="compositionally biased region" description="Basic residues" evidence="1">
    <location>
        <begin position="245"/>
        <end position="257"/>
    </location>
</feature>